<reference evidence="3" key="1">
    <citation type="journal article" date="2019" name="Int. J. Syst. Evol. Microbiol.">
        <title>The Global Catalogue of Microorganisms (GCM) 10K type strain sequencing project: providing services to taxonomists for standard genome sequencing and annotation.</title>
        <authorList>
            <consortium name="The Broad Institute Genomics Platform"/>
            <consortium name="The Broad Institute Genome Sequencing Center for Infectious Disease"/>
            <person name="Wu L."/>
            <person name="Ma J."/>
        </authorList>
    </citation>
    <scope>NUCLEOTIDE SEQUENCE [LARGE SCALE GENOMIC DNA]</scope>
    <source>
        <strain evidence="3">NBRC 108730</strain>
    </source>
</reference>
<accession>A0ABQ6JKC9</accession>
<proteinExistence type="predicted"/>
<comment type="caution">
    <text evidence="2">The sequence shown here is derived from an EMBL/GenBank/DDBJ whole genome shotgun (WGS) entry which is preliminary data.</text>
</comment>
<keyword evidence="1" id="KW-1133">Transmembrane helix</keyword>
<name>A0ABQ6JKC9_9ACTN</name>
<gene>
    <name evidence="2" type="ORF">GCM10025868_25000</name>
</gene>
<organism evidence="2 3">
    <name type="scientific">Angustibacter aerolatus</name>
    <dbReference type="NCBI Taxonomy" id="1162965"/>
    <lineage>
        <taxon>Bacteria</taxon>
        <taxon>Bacillati</taxon>
        <taxon>Actinomycetota</taxon>
        <taxon>Actinomycetes</taxon>
        <taxon>Kineosporiales</taxon>
        <taxon>Kineosporiaceae</taxon>
    </lineage>
</organism>
<sequence length="125" mass="13244">MQTAAIAVSLVASVVGFGLLTRTAAGFVQTVRLGQPDPTRTGSPVARTRTLLREFLGHTRMAKAPVVAVAHWFVMVSFGVLFFSLVTAYGRSSTRTSCCRWSGTGSRSSGSARWSPGSACWVSST</sequence>
<feature type="transmembrane region" description="Helical" evidence="1">
    <location>
        <begin position="69"/>
        <end position="90"/>
    </location>
</feature>
<dbReference type="EMBL" id="BSUZ01000001">
    <property type="protein sequence ID" value="GMA87250.1"/>
    <property type="molecule type" value="Genomic_DNA"/>
</dbReference>
<evidence type="ECO:0000256" key="1">
    <source>
        <dbReference type="SAM" id="Phobius"/>
    </source>
</evidence>
<keyword evidence="1" id="KW-0812">Transmembrane</keyword>
<evidence type="ECO:0000313" key="3">
    <source>
        <dbReference type="Proteomes" id="UP001157017"/>
    </source>
</evidence>
<protein>
    <recommendedName>
        <fullName evidence="4">Fe-S oxidoreductase</fullName>
    </recommendedName>
</protein>
<dbReference type="Proteomes" id="UP001157017">
    <property type="component" value="Unassembled WGS sequence"/>
</dbReference>
<keyword evidence="3" id="KW-1185">Reference proteome</keyword>
<evidence type="ECO:0008006" key="4">
    <source>
        <dbReference type="Google" id="ProtNLM"/>
    </source>
</evidence>
<evidence type="ECO:0000313" key="2">
    <source>
        <dbReference type="EMBL" id="GMA87250.1"/>
    </source>
</evidence>
<keyword evidence="1" id="KW-0472">Membrane</keyword>